<evidence type="ECO:0000256" key="1">
    <source>
        <dbReference type="ARBA" id="ARBA00022714"/>
    </source>
</evidence>
<evidence type="ECO:0000256" key="4">
    <source>
        <dbReference type="ARBA" id="ARBA00023014"/>
    </source>
</evidence>
<dbReference type="InterPro" id="IPR036922">
    <property type="entry name" value="Rieske_2Fe-2S_sf"/>
</dbReference>
<dbReference type="SUPFAM" id="SSF50022">
    <property type="entry name" value="ISP domain"/>
    <property type="match status" value="1"/>
</dbReference>
<dbReference type="GO" id="GO:0005737">
    <property type="term" value="C:cytoplasm"/>
    <property type="evidence" value="ECO:0007669"/>
    <property type="project" value="TreeGrafter"/>
</dbReference>
<evidence type="ECO:0000313" key="6">
    <source>
        <dbReference type="EMBL" id="RQN09963.1"/>
    </source>
</evidence>
<dbReference type="PANTHER" id="PTHR13847">
    <property type="entry name" value="SARCOSINE DEHYDROGENASE-RELATED"/>
    <property type="match status" value="1"/>
</dbReference>
<dbReference type="Gene3D" id="2.102.10.10">
    <property type="entry name" value="Rieske [2Fe-2S] iron-sulphur domain"/>
    <property type="match status" value="1"/>
</dbReference>
<protein>
    <submittedName>
        <fullName evidence="6">FAD-dependent oxidoreductase</fullName>
    </submittedName>
</protein>
<dbReference type="SUPFAM" id="SSF51905">
    <property type="entry name" value="FAD/NAD(P)-binding domain"/>
    <property type="match status" value="1"/>
</dbReference>
<sequence>MPFPEPPDAIRCSLLGNTGSMSDRPSWWGSPAPATSSDAWTEDAEFDDIVIGAGLTGTVTGLRLAQAGRRVAIVEARSVGAGTTGRSTAKVTALQGVRASKIERQHGRQVARAYATAQLAGLDWLVRFADDNPGWLERQDAYTVAQSPPQRSTVIRELQAARRAGLAVEWADDTELPFRTHGAVLLRDQAQVDPMAFVTDVVARFRAAGGLLVEGVRVTEVLPDGEGYRVQTDHGEVRARTVTVATGTPILDRGGHFARLHPERSYALVTRMDADPPRGMYLTAGSSPWSVRSSERDGQRVLLTGGAGHVTGRGPTESSCLRELKAWTRIHFDATEELASWSAQDYATPDGLPIVGQIAGEDGLYTATGYAKWGFTNGVAAALDISGRILGDRPDWASTLYRNRPTLRKTIGLVNYNLGVAAHGALRWTKGLVQTTPGADEPAVVRQGVSPTTSGPQELSAVCTHLQGVVRWNSFEESWDCPLHGSRFDEDGSVIEGPAVCPLRAKQEHYDGSRS</sequence>
<dbReference type="PROSITE" id="PS51296">
    <property type="entry name" value="RIESKE"/>
    <property type="match status" value="1"/>
</dbReference>
<keyword evidence="7" id="KW-1185">Reference proteome</keyword>
<evidence type="ECO:0000256" key="3">
    <source>
        <dbReference type="ARBA" id="ARBA00023004"/>
    </source>
</evidence>
<dbReference type="InterPro" id="IPR036188">
    <property type="entry name" value="FAD/NAD-bd_sf"/>
</dbReference>
<evidence type="ECO:0000259" key="5">
    <source>
        <dbReference type="PROSITE" id="PS51296"/>
    </source>
</evidence>
<keyword evidence="3" id="KW-0408">Iron</keyword>
<evidence type="ECO:0000256" key="2">
    <source>
        <dbReference type="ARBA" id="ARBA00022723"/>
    </source>
</evidence>
<dbReference type="GO" id="GO:0004497">
    <property type="term" value="F:monooxygenase activity"/>
    <property type="evidence" value="ECO:0007669"/>
    <property type="project" value="UniProtKB-ARBA"/>
</dbReference>
<dbReference type="GO" id="GO:0046872">
    <property type="term" value="F:metal ion binding"/>
    <property type="evidence" value="ECO:0007669"/>
    <property type="project" value="UniProtKB-KW"/>
</dbReference>
<comment type="caution">
    <text evidence="6">The sequence shown here is derived from an EMBL/GenBank/DDBJ whole genome shotgun (WGS) entry which is preliminary data.</text>
</comment>
<dbReference type="EMBL" id="RQJX01000001">
    <property type="protein sequence ID" value="RQN09963.1"/>
    <property type="molecule type" value="Genomic_DNA"/>
</dbReference>
<dbReference type="InterPro" id="IPR017941">
    <property type="entry name" value="Rieske_2Fe-2S"/>
</dbReference>
<dbReference type="GO" id="GO:0051537">
    <property type="term" value="F:2 iron, 2 sulfur cluster binding"/>
    <property type="evidence" value="ECO:0007669"/>
    <property type="project" value="UniProtKB-KW"/>
</dbReference>
<dbReference type="PANTHER" id="PTHR13847:SF274">
    <property type="entry name" value="RIESKE 2FE-2S IRON-SULFUR PROTEIN YHFW-RELATED"/>
    <property type="match status" value="1"/>
</dbReference>
<dbReference type="Pfam" id="PF01266">
    <property type="entry name" value="DAO"/>
    <property type="match status" value="1"/>
</dbReference>
<keyword evidence="1" id="KW-0001">2Fe-2S</keyword>
<dbReference type="Proteomes" id="UP000275225">
    <property type="component" value="Unassembled WGS sequence"/>
</dbReference>
<organism evidence="6 7">
    <name type="scientific">Aeromicrobium camelliae</name>
    <dbReference type="NCBI Taxonomy" id="1538144"/>
    <lineage>
        <taxon>Bacteria</taxon>
        <taxon>Bacillati</taxon>
        <taxon>Actinomycetota</taxon>
        <taxon>Actinomycetes</taxon>
        <taxon>Propionibacteriales</taxon>
        <taxon>Nocardioidaceae</taxon>
        <taxon>Aeromicrobium</taxon>
    </lineage>
</organism>
<dbReference type="InterPro" id="IPR006076">
    <property type="entry name" value="FAD-dep_OxRdtase"/>
</dbReference>
<dbReference type="Pfam" id="PF00355">
    <property type="entry name" value="Rieske"/>
    <property type="match status" value="1"/>
</dbReference>
<keyword evidence="2" id="KW-0479">Metal-binding</keyword>
<dbReference type="Gene3D" id="3.30.9.10">
    <property type="entry name" value="D-Amino Acid Oxidase, subunit A, domain 2"/>
    <property type="match status" value="1"/>
</dbReference>
<dbReference type="Gene3D" id="3.50.50.60">
    <property type="entry name" value="FAD/NAD(P)-binding domain"/>
    <property type="match status" value="1"/>
</dbReference>
<gene>
    <name evidence="6" type="ORF">EHW97_00215</name>
</gene>
<accession>A0A3N6X8I3</accession>
<name>A0A3N6X8I3_9ACTN</name>
<keyword evidence="4" id="KW-0411">Iron-sulfur</keyword>
<proteinExistence type="predicted"/>
<reference evidence="6 7" key="1">
    <citation type="submission" date="2018-11" db="EMBL/GenBank/DDBJ databases">
        <authorList>
            <person name="Li F."/>
        </authorList>
    </citation>
    <scope>NUCLEOTIDE SEQUENCE [LARGE SCALE GENOMIC DNA]</scope>
    <source>
        <strain evidence="6 7">YS17T</strain>
    </source>
</reference>
<evidence type="ECO:0000313" key="7">
    <source>
        <dbReference type="Proteomes" id="UP000275225"/>
    </source>
</evidence>
<dbReference type="OrthoDB" id="9767869at2"/>
<feature type="domain" description="Rieske" evidence="5">
    <location>
        <begin position="420"/>
        <end position="515"/>
    </location>
</feature>
<dbReference type="GO" id="GO:0016705">
    <property type="term" value="F:oxidoreductase activity, acting on paired donors, with incorporation or reduction of molecular oxygen"/>
    <property type="evidence" value="ECO:0007669"/>
    <property type="project" value="UniProtKB-ARBA"/>
</dbReference>
<dbReference type="AlphaFoldDB" id="A0A3N6X8I3"/>